<protein>
    <recommendedName>
        <fullName evidence="4">Transmembrane protein</fullName>
    </recommendedName>
</protein>
<dbReference type="EMBL" id="CM007651">
    <property type="protein sequence ID" value="ONI29569.1"/>
    <property type="molecule type" value="Genomic_DNA"/>
</dbReference>
<organism evidence="2 3">
    <name type="scientific">Prunus persica</name>
    <name type="common">Peach</name>
    <name type="synonym">Amygdalus persica</name>
    <dbReference type="NCBI Taxonomy" id="3760"/>
    <lineage>
        <taxon>Eukaryota</taxon>
        <taxon>Viridiplantae</taxon>
        <taxon>Streptophyta</taxon>
        <taxon>Embryophyta</taxon>
        <taxon>Tracheophyta</taxon>
        <taxon>Spermatophyta</taxon>
        <taxon>Magnoliopsida</taxon>
        <taxon>eudicotyledons</taxon>
        <taxon>Gunneridae</taxon>
        <taxon>Pentapetalae</taxon>
        <taxon>rosids</taxon>
        <taxon>fabids</taxon>
        <taxon>Rosales</taxon>
        <taxon>Rosaceae</taxon>
        <taxon>Amygdaloideae</taxon>
        <taxon>Amygdaleae</taxon>
        <taxon>Prunus</taxon>
    </lineage>
</organism>
<evidence type="ECO:0008006" key="4">
    <source>
        <dbReference type="Google" id="ProtNLM"/>
    </source>
</evidence>
<sequence length="175" mass="19669">MKFLILAKTSSTFPSTSHVPLFFSHYISLILFPLIPPHLHAPVLIPSPPTKSQTLKSSFPRIHWVDYWSAATASFLQPIIRSKTLICIFGLCGLCNSTINFDHYFSGSWCCGGSDISSGGGSGCFVCVGLDFRVFVIWALFVVLGLRYWAFLLLLLRPRFSFVDSCIWAFCNFIW</sequence>
<evidence type="ECO:0000313" key="3">
    <source>
        <dbReference type="Proteomes" id="UP000006882"/>
    </source>
</evidence>
<gene>
    <name evidence="2" type="ORF">PRUPE_1G202300</name>
</gene>
<evidence type="ECO:0000313" key="2">
    <source>
        <dbReference type="EMBL" id="ONI29569.1"/>
    </source>
</evidence>
<keyword evidence="1" id="KW-1133">Transmembrane helix</keyword>
<keyword evidence="1" id="KW-0472">Membrane</keyword>
<evidence type="ECO:0000256" key="1">
    <source>
        <dbReference type="SAM" id="Phobius"/>
    </source>
</evidence>
<dbReference type="Proteomes" id="UP000006882">
    <property type="component" value="Chromosome G1"/>
</dbReference>
<name>A0A251R0G4_PRUPE</name>
<keyword evidence="1" id="KW-0812">Transmembrane</keyword>
<reference evidence="2 3" key="1">
    <citation type="journal article" date="2013" name="Nat. Genet.">
        <title>The high-quality draft genome of peach (Prunus persica) identifies unique patterns of genetic diversity, domestication and genome evolution.</title>
        <authorList>
            <consortium name="International Peach Genome Initiative"/>
            <person name="Verde I."/>
            <person name="Abbott A.G."/>
            <person name="Scalabrin S."/>
            <person name="Jung S."/>
            <person name="Shu S."/>
            <person name="Marroni F."/>
            <person name="Zhebentyayeva T."/>
            <person name="Dettori M.T."/>
            <person name="Grimwood J."/>
            <person name="Cattonaro F."/>
            <person name="Zuccolo A."/>
            <person name="Rossini L."/>
            <person name="Jenkins J."/>
            <person name="Vendramin E."/>
            <person name="Meisel L.A."/>
            <person name="Decroocq V."/>
            <person name="Sosinski B."/>
            <person name="Prochnik S."/>
            <person name="Mitros T."/>
            <person name="Policriti A."/>
            <person name="Cipriani G."/>
            <person name="Dondini L."/>
            <person name="Ficklin S."/>
            <person name="Goodstein D.M."/>
            <person name="Xuan P."/>
            <person name="Del Fabbro C."/>
            <person name="Aramini V."/>
            <person name="Copetti D."/>
            <person name="Gonzalez S."/>
            <person name="Horner D.S."/>
            <person name="Falchi R."/>
            <person name="Lucas S."/>
            <person name="Mica E."/>
            <person name="Maldonado J."/>
            <person name="Lazzari B."/>
            <person name="Bielenberg D."/>
            <person name="Pirona R."/>
            <person name="Miculan M."/>
            <person name="Barakat A."/>
            <person name="Testolin R."/>
            <person name="Stella A."/>
            <person name="Tartarini S."/>
            <person name="Tonutti P."/>
            <person name="Arus P."/>
            <person name="Orellana A."/>
            <person name="Wells C."/>
            <person name="Main D."/>
            <person name="Vizzotto G."/>
            <person name="Silva H."/>
            <person name="Salamini F."/>
            <person name="Schmutz J."/>
            <person name="Morgante M."/>
            <person name="Rokhsar D.S."/>
        </authorList>
    </citation>
    <scope>NUCLEOTIDE SEQUENCE [LARGE SCALE GENOMIC DNA]</scope>
    <source>
        <strain evidence="3">cv. Nemared</strain>
    </source>
</reference>
<dbReference type="AlphaFoldDB" id="A0A251R0G4"/>
<keyword evidence="3" id="KW-1185">Reference proteome</keyword>
<proteinExistence type="predicted"/>
<accession>A0A251R0G4</accession>
<dbReference type="Gramene" id="ONI29569">
    <property type="protein sequence ID" value="ONI29569"/>
    <property type="gene ID" value="PRUPE_1G202300"/>
</dbReference>
<feature type="transmembrane region" description="Helical" evidence="1">
    <location>
        <begin position="135"/>
        <end position="156"/>
    </location>
</feature>